<organism evidence="4 5">
    <name type="scientific">Laceyella sacchari</name>
    <name type="common">Thermoactinomyces thalpophilus</name>
    <dbReference type="NCBI Taxonomy" id="37482"/>
    <lineage>
        <taxon>Bacteria</taxon>
        <taxon>Bacillati</taxon>
        <taxon>Bacillota</taxon>
        <taxon>Bacilli</taxon>
        <taxon>Bacillales</taxon>
        <taxon>Thermoactinomycetaceae</taxon>
        <taxon>Laceyella</taxon>
    </lineage>
</organism>
<evidence type="ECO:0000313" key="5">
    <source>
        <dbReference type="Proteomes" id="UP001058650"/>
    </source>
</evidence>
<keyword evidence="5" id="KW-1185">Reference proteome</keyword>
<feature type="domain" description="Copper amine oxidase-like N-terminal" evidence="3">
    <location>
        <begin position="95"/>
        <end position="183"/>
    </location>
</feature>
<dbReference type="PANTHER" id="PTHR21666">
    <property type="entry name" value="PEPTIDASE-RELATED"/>
    <property type="match status" value="1"/>
</dbReference>
<dbReference type="InterPro" id="IPR050570">
    <property type="entry name" value="Cell_wall_metabolism_enzyme"/>
</dbReference>
<dbReference type="InterPro" id="IPR036582">
    <property type="entry name" value="Mao_N_sf"/>
</dbReference>
<dbReference type="PANTHER" id="PTHR21666:SF270">
    <property type="entry name" value="MUREIN HYDROLASE ACTIVATOR ENVC"/>
    <property type="match status" value="1"/>
</dbReference>
<feature type="domain" description="M23ase beta-sheet core" evidence="2">
    <location>
        <begin position="311"/>
        <end position="375"/>
    </location>
</feature>
<reference evidence="4" key="1">
    <citation type="submission" date="2022-08" db="EMBL/GenBank/DDBJ databases">
        <title>The complete genome sequence of the thermophilic bacterium Laceyella sacchari FBKL4.010 reveals the basis for tetramethylpyrazine biosynthesis in Moutai-flavor Daqu.</title>
        <authorList>
            <person name="Li D."/>
            <person name="Huang W."/>
            <person name="Wang C."/>
            <person name="Qiu S."/>
        </authorList>
    </citation>
    <scope>NUCLEOTIDE SEQUENCE</scope>
    <source>
        <strain evidence="4">FBKL4.014</strain>
    </source>
</reference>
<proteinExistence type="predicted"/>
<dbReference type="Pfam" id="PF07833">
    <property type="entry name" value="Cu_amine_oxidN1"/>
    <property type="match status" value="1"/>
</dbReference>
<sequence>MIKEMTMNKASLFITMVSLFGLIVFMPPSNKAWLQMMEEWVKADLTSTESPSSSGERPKPIAKPKTPSVTAKPDPKPDEEQPNPGKQQGVALTLIHKNGSAYIKLAEVKRHLPIKGRVDLRSGKMTLTYREARLELVRNIAVMNLNGIYAPLKEPPLIEESEVFIPVSILQEVFGQSLNIEGGKAIWIADEDAVPAFAQQPDLPTFSVKGMIQYLSFVEKPIKGAHVSTRTSHLPGAPRTYRNGVHEGLDWYSYGTGTRIDRNTPVYSIADGVVVRADHDYREMTTPEREALLAKGADNDGQTPEDILDRMRGRSVWIQHDKGLMARYVHLERIDPHVQVGQKIKAGDIIGYVGNSGTSDGAKGNDEGLHLHLDLFLYGEWFWKQYSLKERRMILEGVFN</sequence>
<dbReference type="InterPro" id="IPR011055">
    <property type="entry name" value="Dup_hybrid_motif"/>
</dbReference>
<evidence type="ECO:0000259" key="3">
    <source>
        <dbReference type="Pfam" id="PF07833"/>
    </source>
</evidence>
<evidence type="ECO:0000313" key="4">
    <source>
        <dbReference type="EMBL" id="UWE02759.1"/>
    </source>
</evidence>
<dbReference type="SUPFAM" id="SSF55383">
    <property type="entry name" value="Copper amine oxidase, domain N"/>
    <property type="match status" value="1"/>
</dbReference>
<name>A0ABY5TZD5_LACSH</name>
<protein>
    <submittedName>
        <fullName evidence="4">Peptidoglycan DD-metalloendopeptidase family protein</fullName>
    </submittedName>
</protein>
<dbReference type="RefSeq" id="WP_259435682.1">
    <property type="nucleotide sequence ID" value="NZ_CP103866.1"/>
</dbReference>
<dbReference type="CDD" id="cd12797">
    <property type="entry name" value="M23_peptidase"/>
    <property type="match status" value="1"/>
</dbReference>
<dbReference type="Proteomes" id="UP001058650">
    <property type="component" value="Chromosome"/>
</dbReference>
<dbReference type="SUPFAM" id="SSF51261">
    <property type="entry name" value="Duplicated hybrid motif"/>
    <property type="match status" value="1"/>
</dbReference>
<feature type="region of interest" description="Disordered" evidence="1">
    <location>
        <begin position="47"/>
        <end position="87"/>
    </location>
</feature>
<gene>
    <name evidence="4" type="ORF">NYR52_11490</name>
</gene>
<evidence type="ECO:0000259" key="2">
    <source>
        <dbReference type="Pfam" id="PF01551"/>
    </source>
</evidence>
<dbReference type="EMBL" id="CP103866">
    <property type="protein sequence ID" value="UWE02759.1"/>
    <property type="molecule type" value="Genomic_DNA"/>
</dbReference>
<evidence type="ECO:0000256" key="1">
    <source>
        <dbReference type="SAM" id="MobiDB-lite"/>
    </source>
</evidence>
<dbReference type="Gene3D" id="2.70.70.10">
    <property type="entry name" value="Glucose Permease (Domain IIA)"/>
    <property type="match status" value="1"/>
</dbReference>
<accession>A0ABY5TZD5</accession>
<dbReference type="InterPro" id="IPR012854">
    <property type="entry name" value="Cu_amine_oxidase-like_N"/>
</dbReference>
<dbReference type="Pfam" id="PF01551">
    <property type="entry name" value="Peptidase_M23"/>
    <property type="match status" value="1"/>
</dbReference>
<dbReference type="InterPro" id="IPR016047">
    <property type="entry name" value="M23ase_b-sheet_dom"/>
</dbReference>